<keyword evidence="8" id="KW-0282">Flagellum</keyword>
<dbReference type="AlphaFoldDB" id="A0A2Z4MQ83"/>
<comment type="subcellular location">
    <subcellularLocation>
        <location evidence="5">Secreted</location>
    </subcellularLocation>
    <subcellularLocation>
        <location evidence="5">Bacterial flagellum</location>
    </subcellularLocation>
</comment>
<keyword evidence="8" id="KW-0969">Cilium</keyword>
<dbReference type="EMBL" id="CP030117">
    <property type="protein sequence ID" value="AWX58573.1"/>
    <property type="molecule type" value="Genomic_DNA"/>
</dbReference>
<comment type="similarity">
    <text evidence="1 5">Belongs to the FliD family.</text>
</comment>
<dbReference type="InterPro" id="IPR003481">
    <property type="entry name" value="FliD_N"/>
</dbReference>
<dbReference type="GO" id="GO:0071973">
    <property type="term" value="P:bacterial-type flagellum-dependent cell motility"/>
    <property type="evidence" value="ECO:0007669"/>
    <property type="project" value="TreeGrafter"/>
</dbReference>
<dbReference type="Pfam" id="PF02465">
    <property type="entry name" value="FliD_N"/>
    <property type="match status" value="1"/>
</dbReference>
<keyword evidence="8" id="KW-0966">Cell projection</keyword>
<dbReference type="GO" id="GO:0007155">
    <property type="term" value="P:cell adhesion"/>
    <property type="evidence" value="ECO:0007669"/>
    <property type="project" value="InterPro"/>
</dbReference>
<comment type="subunit">
    <text evidence="2 5">Homopentamer.</text>
</comment>
<keyword evidence="3" id="KW-0175">Coiled coil</keyword>
<evidence type="ECO:0000256" key="3">
    <source>
        <dbReference type="ARBA" id="ARBA00023054"/>
    </source>
</evidence>
<dbReference type="InterPro" id="IPR040026">
    <property type="entry name" value="FliD"/>
</dbReference>
<evidence type="ECO:0000256" key="1">
    <source>
        <dbReference type="ARBA" id="ARBA00009764"/>
    </source>
</evidence>
<feature type="domain" description="Flagellar hook-associated protein 2 C-terminal" evidence="7">
    <location>
        <begin position="213"/>
        <end position="484"/>
    </location>
</feature>
<dbReference type="GO" id="GO:0005576">
    <property type="term" value="C:extracellular region"/>
    <property type="evidence" value="ECO:0007669"/>
    <property type="project" value="UniProtKB-SubCell"/>
</dbReference>
<dbReference type="PANTHER" id="PTHR30288:SF0">
    <property type="entry name" value="FLAGELLAR HOOK-ASSOCIATED PROTEIN 2"/>
    <property type="match status" value="1"/>
</dbReference>
<dbReference type="InterPro" id="IPR010809">
    <property type="entry name" value="FliD_C"/>
</dbReference>
<sequence length="498" mass="54486">MPAIRFSGMASGLDTEKMVKELMNARKEPMNRLIREKQVTEWKRDAYREMNSLLMDLRTSVDSLRFSASFNKKKAVSENDGAVAANVVGNPTQASYSVKVVGLAEAEMPASMAIELDASIKDTTTAIGGGTLNLTINGKAVTVNGSETLDQVIANIKKETGMEATFSGGKLWITSTPGMALNSNGDKAFSFTASGDTSKLKAPASAISSDRTGKEAEVVINGVTYTSKTNKITVDGVEFTLKQPGAAISVNNQIDEDSLFNTIKGFVTKYNETIAKINEKVSEKKNKGYQPLLDEERESLPEKTAEKMEAMAKSGMLLRDSILQNGLDSMRRALSIPLGGTGVNTAFDTLSEIGIGGPPNGKYAYQENGKLYIDENKLRAAIRNNGEEVTKLFTSFSNDPADNEGTKYQKSGVAERLYKDLTRVIDRVTKEAGSSTSVTDDSFLGRKMKGEEDEIRQWKDRLTMIENRYYKQFTAMEKMMSKAQSQGSWFAQMLGKSQ</sequence>
<evidence type="ECO:0000313" key="9">
    <source>
        <dbReference type="Proteomes" id="UP000036061"/>
    </source>
</evidence>
<feature type="domain" description="Flagellar hook-associated protein 2 N-terminal" evidence="6">
    <location>
        <begin position="11"/>
        <end position="106"/>
    </location>
</feature>
<comment type="function">
    <text evidence="5">Required for morphogenesis and for the elongation of the flagellar filament by facilitating polymerization of the flagellin monomers at the tip of growing filament. Forms a capping structure, which prevents flagellin subunits (transported through the central channel of the flagellum) from leaking out without polymerization at the distal end.</text>
</comment>
<evidence type="ECO:0000256" key="2">
    <source>
        <dbReference type="ARBA" id="ARBA00011255"/>
    </source>
</evidence>
<evidence type="ECO:0000259" key="6">
    <source>
        <dbReference type="Pfam" id="PF02465"/>
    </source>
</evidence>
<protein>
    <recommendedName>
        <fullName evidence="5">Flagellar hook-associated protein 2</fullName>
        <shortName evidence="5">HAP2</shortName>
    </recommendedName>
    <alternativeName>
        <fullName evidence="5">Flagellar cap protein</fullName>
    </alternativeName>
</protein>
<evidence type="ECO:0000256" key="4">
    <source>
        <dbReference type="ARBA" id="ARBA00023143"/>
    </source>
</evidence>
<reference evidence="8 9" key="1">
    <citation type="journal article" date="2015" name="Genome Announc.">
        <title>Draft Genome Sequence of Brevibacillus brevis DZQ7, a Plant Growth-Promoting Rhizobacterium with Broad-Spectrum Antimicrobial Activity.</title>
        <authorList>
            <person name="Hou Q."/>
            <person name="Wang C."/>
            <person name="Hou X."/>
            <person name="Xia Z."/>
            <person name="Ye J."/>
            <person name="Liu K."/>
            <person name="Liu H."/>
            <person name="Wang J."/>
            <person name="Guo H."/>
            <person name="Yu X."/>
            <person name="Yang Y."/>
            <person name="Du B."/>
            <person name="Ding Y."/>
        </authorList>
    </citation>
    <scope>NUCLEOTIDE SEQUENCE [LARGE SCALE GENOMIC DNA]</scope>
    <source>
        <strain evidence="8 9">DZQ7</strain>
    </source>
</reference>
<dbReference type="GO" id="GO:0009421">
    <property type="term" value="C:bacterial-type flagellum filament cap"/>
    <property type="evidence" value="ECO:0007669"/>
    <property type="project" value="InterPro"/>
</dbReference>
<dbReference type="Pfam" id="PF07195">
    <property type="entry name" value="FliD_C"/>
    <property type="match status" value="1"/>
</dbReference>
<dbReference type="PANTHER" id="PTHR30288">
    <property type="entry name" value="FLAGELLAR CAP/ASSEMBLY PROTEIN FLID"/>
    <property type="match status" value="1"/>
</dbReference>
<evidence type="ECO:0000259" key="7">
    <source>
        <dbReference type="Pfam" id="PF07195"/>
    </source>
</evidence>
<dbReference type="Proteomes" id="UP000036061">
    <property type="component" value="Chromosome"/>
</dbReference>
<dbReference type="RefSeq" id="WP_048035017.1">
    <property type="nucleotide sequence ID" value="NZ_CP030117.1"/>
</dbReference>
<evidence type="ECO:0000313" key="8">
    <source>
        <dbReference type="EMBL" id="AWX58573.1"/>
    </source>
</evidence>
<proteinExistence type="inferred from homology"/>
<accession>A0A2Z4MQ83</accession>
<dbReference type="GO" id="GO:0009424">
    <property type="term" value="C:bacterial-type flagellum hook"/>
    <property type="evidence" value="ECO:0007669"/>
    <property type="project" value="UniProtKB-UniRule"/>
</dbReference>
<name>A0A2Z4MQ83_BREBE</name>
<keyword evidence="5" id="KW-0964">Secreted</keyword>
<keyword evidence="4 5" id="KW-0975">Bacterial flagellum</keyword>
<evidence type="ECO:0000256" key="5">
    <source>
        <dbReference type="RuleBase" id="RU362066"/>
    </source>
</evidence>
<gene>
    <name evidence="8" type="ORF">AB432_027600</name>
</gene>
<organism evidence="8 9">
    <name type="scientific">Brevibacillus brevis</name>
    <name type="common">Bacillus brevis</name>
    <dbReference type="NCBI Taxonomy" id="1393"/>
    <lineage>
        <taxon>Bacteria</taxon>
        <taxon>Bacillati</taxon>
        <taxon>Bacillota</taxon>
        <taxon>Bacilli</taxon>
        <taxon>Bacillales</taxon>
        <taxon>Paenibacillaceae</taxon>
        <taxon>Brevibacillus</taxon>
    </lineage>
</organism>